<feature type="domain" description="Thioester" evidence="5">
    <location>
        <begin position="83"/>
        <end position="183"/>
    </location>
</feature>
<dbReference type="EMBL" id="JBIBSM010000009">
    <property type="protein sequence ID" value="MFF8278018.1"/>
    <property type="molecule type" value="Genomic_DNA"/>
</dbReference>
<keyword evidence="2" id="KW-0812">Transmembrane</keyword>
<dbReference type="Pfam" id="PF05506">
    <property type="entry name" value="PLipase_C_C"/>
    <property type="match status" value="1"/>
</dbReference>
<feature type="domain" description="Bacterial phospholipase C C-terminal" evidence="4">
    <location>
        <begin position="317"/>
        <end position="385"/>
    </location>
</feature>
<dbReference type="InterPro" id="IPR023849">
    <property type="entry name" value="TQXA_dom"/>
</dbReference>
<dbReference type="NCBIfam" id="TIGR03934">
    <property type="entry name" value="TQXA_dom"/>
    <property type="match status" value="1"/>
</dbReference>
<dbReference type="RefSeq" id="WP_391935223.1">
    <property type="nucleotide sequence ID" value="NZ_JBIBSM010000009.1"/>
</dbReference>
<organism evidence="6 7">
    <name type="scientific">Streptomyces lateritius</name>
    <dbReference type="NCBI Taxonomy" id="67313"/>
    <lineage>
        <taxon>Bacteria</taxon>
        <taxon>Bacillati</taxon>
        <taxon>Actinomycetota</taxon>
        <taxon>Actinomycetes</taxon>
        <taxon>Kitasatosporales</taxon>
        <taxon>Streptomycetaceae</taxon>
        <taxon>Streptomyces</taxon>
    </lineage>
</organism>
<accession>A0ABW6YDV6</accession>
<feature type="region of interest" description="Disordered" evidence="1">
    <location>
        <begin position="390"/>
        <end position="436"/>
    </location>
</feature>
<dbReference type="InterPro" id="IPR008475">
    <property type="entry name" value="PLipase_C_C"/>
</dbReference>
<dbReference type="NCBIfam" id="NF041528">
    <property type="entry name" value="strep_LAETG"/>
    <property type="match status" value="1"/>
</dbReference>
<keyword evidence="7" id="KW-1185">Reference proteome</keyword>
<evidence type="ECO:0000313" key="7">
    <source>
        <dbReference type="Proteomes" id="UP001603013"/>
    </source>
</evidence>
<protein>
    <submittedName>
        <fullName evidence="6">Cys-Gln thioester bond-forming surface protein</fullName>
    </submittedName>
</protein>
<feature type="compositionally biased region" description="Low complexity" evidence="1">
    <location>
        <begin position="398"/>
        <end position="420"/>
    </location>
</feature>
<dbReference type="InterPro" id="IPR013552">
    <property type="entry name" value="Thioester_dom"/>
</dbReference>
<comment type="caution">
    <text evidence="6">The sequence shown here is derived from an EMBL/GenBank/DDBJ whole genome shotgun (WGS) entry which is preliminary data.</text>
</comment>
<keyword evidence="2" id="KW-0472">Membrane</keyword>
<feature type="transmembrane region" description="Helical" evidence="2">
    <location>
        <begin position="443"/>
        <end position="462"/>
    </location>
</feature>
<sequence length="470" mass="47752">MFSVRRRGAARLAVATVVSGLVATGAIAIAGPAMADEGQQGTGGATATLGELTVFDTVKIAGKGEVNAGLFEMQVKPGGTLQTYCIDLYTGAKNGQEYKEVGWDQSSLHNNEDAGKIRWILQNSYPQVNDLGELAKKVGAKNLTEKTAAAATQAAIWHFSDDVEAMPVDEDAQALTKYLEEKAVNLEEPKASLSLSPSSVAGKSGERLGPVTVNTNAASAAVSLTPGAPEGVKLVDKDGKVVTDVANGGQVYFDIPAGAADGSAELTVQADTTVPIGRAFVSTKVKSQTLILAGTSKSTVNAKASASWAKKGAIPALSAQTNCAKGGLDITASNEGDEDFAFELKGVKHTIAAGESKTVTVPLAEDEAYDFTITGPNGFEKTFKGVLDCKTATPGPLPSETPSTQPSPSTTAPATTTGGSTTNGGTTGGGDLAETGSSNATPMIAGIALALVALGGGAVFLLRKKKTAGQ</sequence>
<dbReference type="Gene3D" id="1.10.150.480">
    <property type="match status" value="1"/>
</dbReference>
<evidence type="ECO:0000256" key="1">
    <source>
        <dbReference type="SAM" id="MobiDB-lite"/>
    </source>
</evidence>
<dbReference type="Pfam" id="PF08341">
    <property type="entry name" value="TED"/>
    <property type="match status" value="1"/>
</dbReference>
<evidence type="ECO:0000259" key="4">
    <source>
        <dbReference type="Pfam" id="PF05506"/>
    </source>
</evidence>
<gene>
    <name evidence="6" type="ORF">ACF05T_18185</name>
</gene>
<evidence type="ECO:0000313" key="6">
    <source>
        <dbReference type="EMBL" id="MFF8278018.1"/>
    </source>
</evidence>
<feature type="compositionally biased region" description="Gly residues" evidence="1">
    <location>
        <begin position="421"/>
        <end position="431"/>
    </location>
</feature>
<dbReference type="Proteomes" id="UP001603013">
    <property type="component" value="Unassembled WGS sequence"/>
</dbReference>
<dbReference type="NCBIfam" id="TIGR01167">
    <property type="entry name" value="LPXTG_anchor"/>
    <property type="match status" value="1"/>
</dbReference>
<evidence type="ECO:0000256" key="3">
    <source>
        <dbReference type="SAM" id="SignalP"/>
    </source>
</evidence>
<name>A0ABW6YDV6_9ACTN</name>
<keyword evidence="3" id="KW-0732">Signal</keyword>
<evidence type="ECO:0000256" key="2">
    <source>
        <dbReference type="SAM" id="Phobius"/>
    </source>
</evidence>
<feature type="chain" id="PRO_5045891434" evidence="3">
    <location>
        <begin position="36"/>
        <end position="470"/>
    </location>
</feature>
<feature type="signal peptide" evidence="3">
    <location>
        <begin position="1"/>
        <end position="35"/>
    </location>
</feature>
<proteinExistence type="predicted"/>
<keyword evidence="2" id="KW-1133">Transmembrane helix</keyword>
<evidence type="ECO:0000259" key="5">
    <source>
        <dbReference type="Pfam" id="PF08341"/>
    </source>
</evidence>
<reference evidence="6 7" key="1">
    <citation type="submission" date="2024-10" db="EMBL/GenBank/DDBJ databases">
        <title>The Natural Products Discovery Center: Release of the First 8490 Sequenced Strains for Exploring Actinobacteria Biosynthetic Diversity.</title>
        <authorList>
            <person name="Kalkreuter E."/>
            <person name="Kautsar S.A."/>
            <person name="Yang D."/>
            <person name="Bader C.D."/>
            <person name="Teijaro C.N."/>
            <person name="Fluegel L."/>
            <person name="Davis C.M."/>
            <person name="Simpson J.R."/>
            <person name="Lauterbach L."/>
            <person name="Steele A.D."/>
            <person name="Gui C."/>
            <person name="Meng S."/>
            <person name="Li G."/>
            <person name="Viehrig K."/>
            <person name="Ye F."/>
            <person name="Su P."/>
            <person name="Kiefer A.F."/>
            <person name="Nichols A."/>
            <person name="Cepeda A.J."/>
            <person name="Yan W."/>
            <person name="Fan B."/>
            <person name="Jiang Y."/>
            <person name="Adhikari A."/>
            <person name="Zheng C.-J."/>
            <person name="Schuster L."/>
            <person name="Cowan T.M."/>
            <person name="Smanski M.J."/>
            <person name="Chevrette M.G."/>
            <person name="De Carvalho L.P.S."/>
            <person name="Shen B."/>
        </authorList>
    </citation>
    <scope>NUCLEOTIDE SEQUENCE [LARGE SCALE GENOMIC DNA]</scope>
    <source>
        <strain evidence="6 7">NPDC015755</strain>
    </source>
</reference>